<dbReference type="EMBL" id="BK032859">
    <property type="protein sequence ID" value="DAF64412.1"/>
    <property type="molecule type" value="Genomic_DNA"/>
</dbReference>
<sequence>MALKFAIQTAFEILVVVLIIYGFWHEDKLIAFEDDLKAKILNRKETKRNGKSDD</sequence>
<reference evidence="2" key="1">
    <citation type="journal article" date="2021" name="Proc. Natl. Acad. Sci. U.S.A.">
        <title>A Catalog of Tens of Thousands of Viruses from Human Metagenomes Reveals Hidden Associations with Chronic Diseases.</title>
        <authorList>
            <person name="Tisza M.J."/>
            <person name="Buck C.B."/>
        </authorList>
    </citation>
    <scope>NUCLEOTIDE SEQUENCE</scope>
    <source>
        <strain evidence="2">Ct9UA16</strain>
    </source>
</reference>
<feature type="transmembrane region" description="Helical" evidence="1">
    <location>
        <begin position="6"/>
        <end position="24"/>
    </location>
</feature>
<keyword evidence="1" id="KW-0472">Membrane</keyword>
<keyword evidence="1" id="KW-1133">Transmembrane helix</keyword>
<keyword evidence="1" id="KW-0812">Transmembrane</keyword>
<proteinExistence type="predicted"/>
<organism evidence="2">
    <name type="scientific">Siphoviridae sp. ct9UA16</name>
    <dbReference type="NCBI Taxonomy" id="2827793"/>
    <lineage>
        <taxon>Viruses</taxon>
        <taxon>Duplodnaviria</taxon>
        <taxon>Heunggongvirae</taxon>
        <taxon>Uroviricota</taxon>
        <taxon>Caudoviricetes</taxon>
    </lineage>
</organism>
<protein>
    <submittedName>
        <fullName evidence="2">Uncharacterized protein</fullName>
    </submittedName>
</protein>
<name>A0A8S5TM65_9CAUD</name>
<accession>A0A8S5TM65</accession>
<evidence type="ECO:0000256" key="1">
    <source>
        <dbReference type="SAM" id="Phobius"/>
    </source>
</evidence>
<evidence type="ECO:0000313" key="2">
    <source>
        <dbReference type="EMBL" id="DAF64412.1"/>
    </source>
</evidence>